<dbReference type="SUPFAM" id="SSF48295">
    <property type="entry name" value="TrpR-like"/>
    <property type="match status" value="1"/>
</dbReference>
<proteinExistence type="predicted"/>
<dbReference type="AlphaFoldDB" id="A0A2S5RDK2"/>
<evidence type="ECO:0008006" key="3">
    <source>
        <dbReference type="Google" id="ProtNLM"/>
    </source>
</evidence>
<dbReference type="InterPro" id="IPR036388">
    <property type="entry name" value="WH-like_DNA-bd_sf"/>
</dbReference>
<sequence>MARQYSQREKENMILEFKNSNLKMQNFVVPYDISYQAFARWCKQYDQFGSSGLSGTDKVENQRIKELEKK</sequence>
<evidence type="ECO:0000313" key="2">
    <source>
        <dbReference type="Proteomes" id="UP000237865"/>
    </source>
</evidence>
<evidence type="ECO:0000313" key="1">
    <source>
        <dbReference type="EMBL" id="PPE05384.1"/>
    </source>
</evidence>
<comment type="caution">
    <text evidence="1">The sequence shown here is derived from an EMBL/GenBank/DDBJ whole genome shotgun (WGS) entry which is preliminary data.</text>
</comment>
<protein>
    <recommendedName>
        <fullName evidence="3">Transposase</fullName>
    </recommendedName>
</protein>
<dbReference type="Gene3D" id="1.10.10.10">
    <property type="entry name" value="Winged helix-like DNA-binding domain superfamily/Winged helix DNA-binding domain"/>
    <property type="match status" value="1"/>
</dbReference>
<dbReference type="GO" id="GO:0043565">
    <property type="term" value="F:sequence-specific DNA binding"/>
    <property type="evidence" value="ECO:0007669"/>
    <property type="project" value="InterPro"/>
</dbReference>
<dbReference type="Proteomes" id="UP000237865">
    <property type="component" value="Unassembled WGS sequence"/>
</dbReference>
<organism evidence="1 2">
    <name type="scientific">Williamsoniiplasma lucivorax</name>
    <dbReference type="NCBI Taxonomy" id="209274"/>
    <lineage>
        <taxon>Bacteria</taxon>
        <taxon>Bacillati</taxon>
        <taxon>Mycoplasmatota</taxon>
        <taxon>Mollicutes</taxon>
        <taxon>Entomoplasmatales</taxon>
        <taxon>Williamsoniiplasma</taxon>
    </lineage>
</organism>
<dbReference type="RefSeq" id="WP_028127012.1">
    <property type="nucleotide sequence ID" value="NZ_PHNE01000002.1"/>
</dbReference>
<name>A0A2S5RDK2_9MOLU</name>
<accession>A0A2S5RDK2</accession>
<keyword evidence="2" id="KW-1185">Reference proteome</keyword>
<gene>
    <name evidence="1" type="ORF">ELUCI_v1c04760</name>
</gene>
<reference evidence="1 2" key="1">
    <citation type="submission" date="2017-11" db="EMBL/GenBank/DDBJ databases">
        <title>Genome sequence of Entomoplasma lucivorax PIPN-2 (ATCC 49196).</title>
        <authorList>
            <person name="Lo W.-S."/>
            <person name="Gasparich G.E."/>
            <person name="Kuo C.-H."/>
        </authorList>
    </citation>
    <scope>NUCLEOTIDE SEQUENCE [LARGE SCALE GENOMIC DNA]</scope>
    <source>
        <strain evidence="1 2">PIPN-2</strain>
    </source>
</reference>
<dbReference type="EMBL" id="PHNE01000002">
    <property type="protein sequence ID" value="PPE05384.1"/>
    <property type="molecule type" value="Genomic_DNA"/>
</dbReference>
<dbReference type="InterPro" id="IPR010921">
    <property type="entry name" value="Trp_repressor/repl_initiator"/>
</dbReference>